<keyword evidence="8 10" id="KW-0472">Membrane</keyword>
<keyword evidence="2" id="KW-0813">Transport</keyword>
<keyword evidence="6" id="KW-0445">Lipid transport</keyword>
<evidence type="ECO:0000256" key="4">
    <source>
        <dbReference type="ARBA" id="ARBA00022824"/>
    </source>
</evidence>
<evidence type="ECO:0000256" key="3">
    <source>
        <dbReference type="ARBA" id="ARBA00022692"/>
    </source>
</evidence>
<keyword evidence="7" id="KW-0446">Lipid-binding</keyword>
<dbReference type="GO" id="GO:1990456">
    <property type="term" value="P:mitochondrion-endoplasmic reticulum membrane tethering"/>
    <property type="evidence" value="ECO:0007669"/>
    <property type="project" value="TreeGrafter"/>
</dbReference>
<feature type="region of interest" description="Disordered" evidence="9">
    <location>
        <begin position="592"/>
        <end position="614"/>
    </location>
</feature>
<keyword evidence="3 10" id="KW-0812">Transmembrane</keyword>
<dbReference type="PROSITE" id="PS51847">
    <property type="entry name" value="SMP"/>
    <property type="match status" value="1"/>
</dbReference>
<name>A0A0B7NQG1_9FUNG</name>
<evidence type="ECO:0000313" key="13">
    <source>
        <dbReference type="Proteomes" id="UP000054107"/>
    </source>
</evidence>
<dbReference type="PANTHER" id="PTHR13466">
    <property type="entry name" value="TEX2 PROTEIN-RELATED"/>
    <property type="match status" value="1"/>
</dbReference>
<dbReference type="GO" id="GO:0008289">
    <property type="term" value="F:lipid binding"/>
    <property type="evidence" value="ECO:0007669"/>
    <property type="project" value="UniProtKB-KW"/>
</dbReference>
<sequence length="763" mass="84242">MAIPPLIEIIAIYLLGGITFIPVILFATYVLSSPAKITQHQEPLVNKSTVNAYAQNEKKGWIRLTTTYKPNGSESNVATILSYVQGSGTKRQKEHVYAELKCGALFIYRSDQADEDCKIIIPVHNYNVAMYNPSKTQQRDRDMYNKASWLKLTPKPEVVNMSSSQVLIPRHHQNASTYLTTHNELYMTCARAVDKEDWYFGLLAASQLMAVSSSPIEMRDTIHFDTQAMQTLIATVQQDAEYREVQWLNAILGRLFLSVYKMDNMRGYLQEKISKKAKKIKRPGILGDIVVQRVDIGDSLPYVTQPKLLSLTPEGDLEAEAMIHYAGGLRVVTQTEVTWTYSFLMKPIRLPLVLAVKLKRLSGKFIVKVKPPPTNRCWIGFYQEPVMEWEIQPILADKQIRLSMITNAIQSKICEFVKENIVLPNMDDFSFCSSGGLGGIFGERVPKPSSPRSAPVPSTPAHSNPSGNNMDLDMLGNRVNRPVVMPTVIASEPLDNEITITVRTPVRRATVGIMDASSNLDVESASTQSTSQRSRGYSNPILRRRSTSTSSSRTNSSNSSNGSIIGDIVSSPIITSALSTGRKMASNIGFRKRQPSAMSVSSFEEEPQAPGPINNTEYSTIAASINSSSIRDSDTGSVMSSTSSSATAAFRSSKKLLSKINAVSAKAAKLNAVAGNLFNKKKVTKEMLEKRNRELLESHNRKMMNLFLVNEPGIVRQTQLTPTIATPPSLISSSSSEDNLATTPTSSSEEHTQNATSIMFNEC</sequence>
<keyword evidence="13" id="KW-1185">Reference proteome</keyword>
<accession>A0A0B7NQG1</accession>
<dbReference type="GO" id="GO:0005789">
    <property type="term" value="C:endoplasmic reticulum membrane"/>
    <property type="evidence" value="ECO:0007669"/>
    <property type="project" value="UniProtKB-SubCell"/>
</dbReference>
<proteinExistence type="predicted"/>
<dbReference type="GO" id="GO:0015914">
    <property type="term" value="P:phospholipid transport"/>
    <property type="evidence" value="ECO:0007669"/>
    <property type="project" value="TreeGrafter"/>
</dbReference>
<evidence type="ECO:0000259" key="11">
    <source>
        <dbReference type="PROSITE" id="PS51847"/>
    </source>
</evidence>
<organism evidence="12 13">
    <name type="scientific">Parasitella parasitica</name>
    <dbReference type="NCBI Taxonomy" id="35722"/>
    <lineage>
        <taxon>Eukaryota</taxon>
        <taxon>Fungi</taxon>
        <taxon>Fungi incertae sedis</taxon>
        <taxon>Mucoromycota</taxon>
        <taxon>Mucoromycotina</taxon>
        <taxon>Mucoromycetes</taxon>
        <taxon>Mucorales</taxon>
        <taxon>Mucorineae</taxon>
        <taxon>Mucoraceae</taxon>
        <taxon>Parasitella</taxon>
    </lineage>
</organism>
<feature type="compositionally biased region" description="Polar residues" evidence="9">
    <location>
        <begin position="737"/>
        <end position="763"/>
    </location>
</feature>
<feature type="region of interest" description="Disordered" evidence="9">
    <location>
        <begin position="442"/>
        <end position="474"/>
    </location>
</feature>
<dbReference type="CDD" id="cd21675">
    <property type="entry name" value="SMP_TEX2"/>
    <property type="match status" value="1"/>
</dbReference>
<dbReference type="GO" id="GO:0032865">
    <property type="term" value="C:ERMES complex"/>
    <property type="evidence" value="ECO:0007669"/>
    <property type="project" value="TreeGrafter"/>
</dbReference>
<dbReference type="InterPro" id="IPR031468">
    <property type="entry name" value="SMP_LBD"/>
</dbReference>
<evidence type="ECO:0000256" key="5">
    <source>
        <dbReference type="ARBA" id="ARBA00022989"/>
    </source>
</evidence>
<comment type="subcellular location">
    <subcellularLocation>
        <location evidence="1">Endoplasmic reticulum membrane</location>
    </subcellularLocation>
</comment>
<reference evidence="12 13" key="1">
    <citation type="submission" date="2014-09" db="EMBL/GenBank/DDBJ databases">
        <authorList>
            <person name="Ellenberger Sabrina"/>
        </authorList>
    </citation>
    <scope>NUCLEOTIDE SEQUENCE [LARGE SCALE GENOMIC DNA]</scope>
    <source>
        <strain evidence="12 13">CBS 412.66</strain>
    </source>
</reference>
<dbReference type="AlphaFoldDB" id="A0A0B7NQG1"/>
<keyword evidence="5 10" id="KW-1133">Transmembrane helix</keyword>
<evidence type="ECO:0000256" key="10">
    <source>
        <dbReference type="SAM" id="Phobius"/>
    </source>
</evidence>
<feature type="compositionally biased region" description="Low complexity" evidence="9">
    <location>
        <begin position="547"/>
        <end position="561"/>
    </location>
</feature>
<dbReference type="EMBL" id="LN734065">
    <property type="protein sequence ID" value="CEP19682.1"/>
    <property type="molecule type" value="Genomic_DNA"/>
</dbReference>
<evidence type="ECO:0000256" key="8">
    <source>
        <dbReference type="ARBA" id="ARBA00023136"/>
    </source>
</evidence>
<feature type="region of interest" description="Disordered" evidence="9">
    <location>
        <begin position="725"/>
        <end position="763"/>
    </location>
</feature>
<dbReference type="STRING" id="35722.A0A0B7NQG1"/>
<feature type="transmembrane region" description="Helical" evidence="10">
    <location>
        <begin position="12"/>
        <end position="31"/>
    </location>
</feature>
<evidence type="ECO:0000256" key="6">
    <source>
        <dbReference type="ARBA" id="ARBA00023055"/>
    </source>
</evidence>
<feature type="compositionally biased region" description="Low complexity" evidence="9">
    <location>
        <begin position="526"/>
        <end position="535"/>
    </location>
</feature>
<dbReference type="Proteomes" id="UP000054107">
    <property type="component" value="Unassembled WGS sequence"/>
</dbReference>
<evidence type="ECO:0000256" key="9">
    <source>
        <dbReference type="SAM" id="MobiDB-lite"/>
    </source>
</evidence>
<gene>
    <name evidence="12" type="primary">PARPA_13998.1 scaffold 47516</name>
</gene>
<feature type="domain" description="SMP-LTD" evidence="11">
    <location>
        <begin position="241"/>
        <end position="432"/>
    </location>
</feature>
<dbReference type="OrthoDB" id="26740at2759"/>
<dbReference type="PANTHER" id="PTHR13466:SF19">
    <property type="entry name" value="NUCLEUS-VACUOLE JUNCTION PROTEIN 2"/>
    <property type="match status" value="1"/>
</dbReference>
<feature type="compositionally biased region" description="Low complexity" evidence="9">
    <location>
        <begin position="725"/>
        <end position="736"/>
    </location>
</feature>
<keyword evidence="4" id="KW-0256">Endoplasmic reticulum</keyword>
<protein>
    <recommendedName>
        <fullName evidence="11">SMP-LTD domain-containing protein</fullName>
    </recommendedName>
</protein>
<evidence type="ECO:0000256" key="7">
    <source>
        <dbReference type="ARBA" id="ARBA00023121"/>
    </source>
</evidence>
<evidence type="ECO:0000313" key="12">
    <source>
        <dbReference type="EMBL" id="CEP19682.1"/>
    </source>
</evidence>
<evidence type="ECO:0000256" key="1">
    <source>
        <dbReference type="ARBA" id="ARBA00004586"/>
    </source>
</evidence>
<feature type="region of interest" description="Disordered" evidence="9">
    <location>
        <begin position="520"/>
        <end position="564"/>
    </location>
</feature>
<evidence type="ECO:0000256" key="2">
    <source>
        <dbReference type="ARBA" id="ARBA00022448"/>
    </source>
</evidence>
<feature type="compositionally biased region" description="Polar residues" evidence="9">
    <location>
        <begin position="460"/>
        <end position="469"/>
    </location>
</feature>